<feature type="domain" description="UDP-galactopyranose mutase C-terminal" evidence="6">
    <location>
        <begin position="155"/>
        <end position="375"/>
    </location>
</feature>
<dbReference type="Proteomes" id="UP000002061">
    <property type="component" value="Chromosome"/>
</dbReference>
<dbReference type="HOGENOM" id="CLU_042118_0_0_2"/>
<proteinExistence type="inferred from homology"/>
<dbReference type="Gene3D" id="3.40.50.720">
    <property type="entry name" value="NAD(P)-binding Rossmann-like Domain"/>
    <property type="match status" value="3"/>
</dbReference>
<sequence length="399" mass="48356">MDFDVIVVGSGFAGSVLAERLANVLNKKVLIIEKRNHISGNMYDYEKYGFYIHKYGPHIFHTNNKEVFDYLSQFTEWIPYYHKVLANIDGKKVPLPFNLNTLYRLFPIEYAKKLEKKLIDNFGYGVKIPILKLKEKSKEIEDKDLEYLANYIYEKVFLNYTRKQWDLEPEELMGVTDRVPILISRDDRYFQDKYQVMPKEGYTKMFERMLSSKNIKIMLNTDYKEIVKIDFDEGKVYLFNNEFKGIFIYTGEIDYFFNYKYGKLPYRSLRFKFIELDKKFYLDTATENFPNEYEFTRITEFKHFYKSVNDGNINKTIIVEEYPEKYNEENEPYYPIPKKEYLEIYEKYKKEVSNLNNKFRNIKFYFVGRLAEYRYYNMDKVVERALEVFEEIKEGEKNE</sequence>
<comment type="cofactor">
    <cofactor evidence="1">
        <name>FAD</name>
        <dbReference type="ChEBI" id="CHEBI:57692"/>
    </cofactor>
</comment>
<dbReference type="STRING" id="573063.Metin_1467"/>
<evidence type="ECO:0000256" key="1">
    <source>
        <dbReference type="ARBA" id="ARBA00001974"/>
    </source>
</evidence>
<dbReference type="NCBIfam" id="TIGR00031">
    <property type="entry name" value="UDP-GALP_mutase"/>
    <property type="match status" value="1"/>
</dbReference>
<name>D5VU58_METIM</name>
<dbReference type="PANTHER" id="PTHR21197:SF0">
    <property type="entry name" value="UDP-GALACTOPYRANOSE MUTASE"/>
    <property type="match status" value="1"/>
</dbReference>
<keyword evidence="5 7" id="KW-0413">Isomerase</keyword>
<dbReference type="InterPro" id="IPR015899">
    <property type="entry name" value="UDP-GalPyranose_mutase_C"/>
</dbReference>
<dbReference type="GO" id="GO:0008767">
    <property type="term" value="F:UDP-galactopyranose mutase activity"/>
    <property type="evidence" value="ECO:0007669"/>
    <property type="project" value="UniProtKB-EC"/>
</dbReference>
<dbReference type="OrthoDB" id="11867at2157"/>
<dbReference type="InterPro" id="IPR004379">
    <property type="entry name" value="UDP-GALP_mutase"/>
</dbReference>
<evidence type="ECO:0000256" key="5">
    <source>
        <dbReference type="ARBA" id="ARBA00023235"/>
    </source>
</evidence>
<dbReference type="RefSeq" id="WP_013100856.1">
    <property type="nucleotide sequence ID" value="NC_014122.1"/>
</dbReference>
<dbReference type="PANTHER" id="PTHR21197">
    <property type="entry name" value="UDP-GALACTOPYRANOSE MUTASE"/>
    <property type="match status" value="1"/>
</dbReference>
<evidence type="ECO:0000256" key="2">
    <source>
        <dbReference type="ARBA" id="ARBA00009321"/>
    </source>
</evidence>
<evidence type="ECO:0000256" key="4">
    <source>
        <dbReference type="ARBA" id="ARBA00022827"/>
    </source>
</evidence>
<accession>D5VU58</accession>
<dbReference type="eggNOG" id="arCOG01525">
    <property type="taxonomic scope" value="Archaea"/>
</dbReference>
<dbReference type="SUPFAM" id="SSF54373">
    <property type="entry name" value="FAD-linked reductases, C-terminal domain"/>
    <property type="match status" value="1"/>
</dbReference>
<dbReference type="AlphaFoldDB" id="D5VU58"/>
<protein>
    <submittedName>
        <fullName evidence="7">UDP-galactopyranose mutase</fullName>
        <ecNumber evidence="7">5.4.99.9</ecNumber>
    </submittedName>
</protein>
<keyword evidence="4" id="KW-0274">FAD</keyword>
<evidence type="ECO:0000313" key="8">
    <source>
        <dbReference type="Proteomes" id="UP000002061"/>
    </source>
</evidence>
<organism evidence="7 8">
    <name type="scientific">Methanocaldococcus infernus (strain DSM 11812 / JCM 15783 / ME)</name>
    <dbReference type="NCBI Taxonomy" id="573063"/>
    <lineage>
        <taxon>Archaea</taxon>
        <taxon>Methanobacteriati</taxon>
        <taxon>Methanobacteriota</taxon>
        <taxon>Methanomada group</taxon>
        <taxon>Methanococci</taxon>
        <taxon>Methanococcales</taxon>
        <taxon>Methanocaldococcaceae</taxon>
        <taxon>Methanocaldococcus</taxon>
    </lineage>
</organism>
<evidence type="ECO:0000256" key="3">
    <source>
        <dbReference type="ARBA" id="ARBA00022630"/>
    </source>
</evidence>
<dbReference type="GO" id="GO:0050660">
    <property type="term" value="F:flavin adenine dinucleotide binding"/>
    <property type="evidence" value="ECO:0007669"/>
    <property type="project" value="TreeGrafter"/>
</dbReference>
<dbReference type="EMBL" id="CP002009">
    <property type="protein sequence ID" value="ADG14111.1"/>
    <property type="molecule type" value="Genomic_DNA"/>
</dbReference>
<comment type="similarity">
    <text evidence="2">Belongs to the UDP-galactopyranose/dTDP-fucopyranose mutase family.</text>
</comment>
<dbReference type="SUPFAM" id="SSF51971">
    <property type="entry name" value="Nucleotide-binding domain"/>
    <property type="match status" value="1"/>
</dbReference>
<keyword evidence="3" id="KW-0285">Flavoprotein</keyword>
<dbReference type="GO" id="GO:0005829">
    <property type="term" value="C:cytosol"/>
    <property type="evidence" value="ECO:0007669"/>
    <property type="project" value="TreeGrafter"/>
</dbReference>
<gene>
    <name evidence="7" type="ordered locus">Metin_1467</name>
</gene>
<dbReference type="EC" id="5.4.99.9" evidence="7"/>
<evidence type="ECO:0000259" key="6">
    <source>
        <dbReference type="Pfam" id="PF03275"/>
    </source>
</evidence>
<dbReference type="Pfam" id="PF03275">
    <property type="entry name" value="GLF"/>
    <property type="match status" value="1"/>
</dbReference>
<evidence type="ECO:0000313" key="7">
    <source>
        <dbReference type="EMBL" id="ADG14111.1"/>
    </source>
</evidence>
<keyword evidence="8" id="KW-1185">Reference proteome</keyword>
<dbReference type="GeneID" id="9132508"/>
<dbReference type="KEGG" id="mif:Metin_1467"/>
<reference evidence="7" key="1">
    <citation type="submission" date="2010-04" db="EMBL/GenBank/DDBJ databases">
        <title>Complete sequence of Methanocaldococcus infernus ME.</title>
        <authorList>
            <consortium name="US DOE Joint Genome Institute"/>
            <person name="Lucas S."/>
            <person name="Copeland A."/>
            <person name="Lapidus A."/>
            <person name="Cheng J.-F."/>
            <person name="Bruce D."/>
            <person name="Goodwin L."/>
            <person name="Pitluck S."/>
            <person name="Munk A.C."/>
            <person name="Detter J.C."/>
            <person name="Han C."/>
            <person name="Tapia R."/>
            <person name="Land M."/>
            <person name="Hauser L."/>
            <person name="Kyrpides N."/>
            <person name="Mikhailova N."/>
            <person name="Sieprawska-Lupa M."/>
            <person name="Whitman W.B."/>
            <person name="Woyke T."/>
        </authorList>
    </citation>
    <scope>NUCLEOTIDE SEQUENCE [LARGE SCALE GENOMIC DNA]</scope>
    <source>
        <strain evidence="7">ME</strain>
    </source>
</reference>
<dbReference type="Pfam" id="PF13450">
    <property type="entry name" value="NAD_binding_8"/>
    <property type="match status" value="1"/>
</dbReference>